<dbReference type="InterPro" id="IPR002942">
    <property type="entry name" value="S4_RNA-bd"/>
</dbReference>
<organism evidence="11 12">
    <name type="scientific">Candidatus Marsarchaeota G1 archaeon BE_D</name>
    <dbReference type="NCBI Taxonomy" id="1978156"/>
    <lineage>
        <taxon>Archaea</taxon>
        <taxon>Candidatus Marsarchaeota</taxon>
        <taxon>Candidatus Marsarchaeota group 1</taxon>
    </lineage>
</organism>
<dbReference type="HAMAP" id="MF_00485">
    <property type="entry name" value="Ribosomal_eS4"/>
    <property type="match status" value="1"/>
</dbReference>
<evidence type="ECO:0000256" key="2">
    <source>
        <dbReference type="ARBA" id="ARBA00022730"/>
    </source>
</evidence>
<comment type="similarity">
    <text evidence="1 7">Belongs to the eukaryotic ribosomal protein eS4 family.</text>
</comment>
<keyword evidence="2" id="KW-0699">rRNA-binding</keyword>
<proteinExistence type="inferred from homology"/>
<evidence type="ECO:0000256" key="1">
    <source>
        <dbReference type="ARBA" id="ARBA00007500"/>
    </source>
</evidence>
<feature type="domain" description="Small ribosomal subunit protein eS4 N-terminal" evidence="10">
    <location>
        <begin position="4"/>
        <end position="39"/>
    </location>
</feature>
<dbReference type="EMBL" id="NEXD01000002">
    <property type="protein sequence ID" value="PSN86775.1"/>
    <property type="molecule type" value="Genomic_DNA"/>
</dbReference>
<dbReference type="NCBIfam" id="NF003312">
    <property type="entry name" value="PRK04313.1"/>
    <property type="match status" value="1"/>
</dbReference>
<gene>
    <name evidence="7" type="primary">rps4e</name>
    <name evidence="11" type="ORF">B9Q02_01025</name>
</gene>
<keyword evidence="5 7" id="KW-0687">Ribonucleoprotein</keyword>
<keyword evidence="4 7" id="KW-0689">Ribosomal protein</keyword>
<accession>A0A2R6AK88</accession>
<evidence type="ECO:0000313" key="11">
    <source>
        <dbReference type="EMBL" id="PSN86775.1"/>
    </source>
</evidence>
<dbReference type="CDD" id="cd00165">
    <property type="entry name" value="S4"/>
    <property type="match status" value="1"/>
</dbReference>
<dbReference type="PANTHER" id="PTHR11581">
    <property type="entry name" value="30S/40S RIBOSOMAL PROTEIN S4"/>
    <property type="match status" value="1"/>
</dbReference>
<evidence type="ECO:0000256" key="3">
    <source>
        <dbReference type="ARBA" id="ARBA00022884"/>
    </source>
</evidence>
<dbReference type="Gene3D" id="2.40.50.740">
    <property type="match status" value="1"/>
</dbReference>
<dbReference type="Gene3D" id="2.30.30.30">
    <property type="match status" value="1"/>
</dbReference>
<dbReference type="InterPro" id="IPR013845">
    <property type="entry name" value="Ribosomal_eS4_central_region"/>
</dbReference>
<dbReference type="Pfam" id="PF00900">
    <property type="entry name" value="Ribosomal_S4e"/>
    <property type="match status" value="1"/>
</dbReference>
<feature type="domain" description="Small ribosomal subunit protein eS4 central region" evidence="8">
    <location>
        <begin position="97"/>
        <end position="177"/>
    </location>
</feature>
<evidence type="ECO:0000313" key="12">
    <source>
        <dbReference type="Proteomes" id="UP000240569"/>
    </source>
</evidence>
<evidence type="ECO:0000256" key="6">
    <source>
        <dbReference type="ARBA" id="ARBA00035272"/>
    </source>
</evidence>
<evidence type="ECO:0000259" key="10">
    <source>
        <dbReference type="Pfam" id="PF08071"/>
    </source>
</evidence>
<dbReference type="Proteomes" id="UP000240569">
    <property type="component" value="Unassembled WGS sequence"/>
</dbReference>
<evidence type="ECO:0000256" key="4">
    <source>
        <dbReference type="ARBA" id="ARBA00022980"/>
    </source>
</evidence>
<dbReference type="PROSITE" id="PS50889">
    <property type="entry name" value="S4"/>
    <property type="match status" value="1"/>
</dbReference>
<name>A0A2R6AK88_9ARCH</name>
<dbReference type="CDD" id="cd06087">
    <property type="entry name" value="KOW_RPS4"/>
    <property type="match status" value="1"/>
</dbReference>
<protein>
    <recommendedName>
        <fullName evidence="6 7">Small ribosomal subunit protein eS4</fullName>
    </recommendedName>
</protein>
<dbReference type="InterPro" id="IPR036986">
    <property type="entry name" value="S4_RNA-bd_sf"/>
</dbReference>
<dbReference type="GO" id="GO:0003735">
    <property type="term" value="F:structural constituent of ribosome"/>
    <property type="evidence" value="ECO:0007669"/>
    <property type="project" value="InterPro"/>
</dbReference>
<evidence type="ECO:0000259" key="8">
    <source>
        <dbReference type="Pfam" id="PF00900"/>
    </source>
</evidence>
<dbReference type="GO" id="GO:0022627">
    <property type="term" value="C:cytosolic small ribosomal subunit"/>
    <property type="evidence" value="ECO:0007669"/>
    <property type="project" value="TreeGrafter"/>
</dbReference>
<dbReference type="InterPro" id="IPR038237">
    <property type="entry name" value="Ribosomal_eS4_central_sf"/>
</dbReference>
<sequence length="252" mass="28129">MGSMGGSRTLKRSAAPPIWPVERKSFKWVVKPSPGPHPQDQSVPVLLILRDMLGLVENTHEAKVVLNQGKFIVNGKIIKRIDFPVGIMDVVKIPDLDKTFRLLPYKNGFLLHEIGEEESKFRILRIENKTILSKNLMQLNLSAGVNLAIKLTSPQDGKNVQYKTLDSLKVDVTGKQILDHIKLEIGKLVLVFKGKNSGAWGVLTEIVPAFKKRRSLVRITLSNNRVVETILDYVIVVGKDKPLISLPSMNGE</sequence>
<dbReference type="PANTHER" id="PTHR11581:SF0">
    <property type="entry name" value="SMALL RIBOSOMAL SUBUNIT PROTEIN ES4"/>
    <property type="match status" value="1"/>
</dbReference>
<dbReference type="SUPFAM" id="SSF55174">
    <property type="entry name" value="Alpha-L RNA-binding motif"/>
    <property type="match status" value="1"/>
</dbReference>
<dbReference type="GO" id="GO:0019843">
    <property type="term" value="F:rRNA binding"/>
    <property type="evidence" value="ECO:0007669"/>
    <property type="project" value="UniProtKB-KW"/>
</dbReference>
<dbReference type="InterPro" id="IPR041982">
    <property type="entry name" value="Ribosomal_eS4_KOW"/>
</dbReference>
<dbReference type="Gene3D" id="3.10.290.10">
    <property type="entry name" value="RNA-binding S4 domain"/>
    <property type="match status" value="1"/>
</dbReference>
<dbReference type="InterPro" id="IPR013843">
    <property type="entry name" value="Ribosomal_eS4_N"/>
</dbReference>
<dbReference type="InterPro" id="IPR000876">
    <property type="entry name" value="Ribosomal_eS4"/>
</dbReference>
<dbReference type="Pfam" id="PF01479">
    <property type="entry name" value="S4"/>
    <property type="match status" value="1"/>
</dbReference>
<evidence type="ECO:0000259" key="9">
    <source>
        <dbReference type="Pfam" id="PF01479"/>
    </source>
</evidence>
<dbReference type="InterPro" id="IPR014722">
    <property type="entry name" value="Rib_uL2_dom2"/>
</dbReference>
<reference evidence="11 12" key="1">
    <citation type="submission" date="2017-04" db="EMBL/GenBank/DDBJ databases">
        <title>Novel microbial lineages endemic to geothermal iron-oxide mats fill important gaps in the evolutionary history of Archaea.</title>
        <authorList>
            <person name="Jay Z.J."/>
            <person name="Beam J.P."/>
            <person name="Dlakic M."/>
            <person name="Rusch D.B."/>
            <person name="Kozubal M.A."/>
            <person name="Inskeep W.P."/>
        </authorList>
    </citation>
    <scope>NUCLEOTIDE SEQUENCE [LARGE SCALE GENOMIC DNA]</scope>
    <source>
        <strain evidence="11">BE_D</strain>
    </source>
</reference>
<dbReference type="Pfam" id="PF08071">
    <property type="entry name" value="RS4NT"/>
    <property type="match status" value="1"/>
</dbReference>
<evidence type="ECO:0000256" key="5">
    <source>
        <dbReference type="ARBA" id="ARBA00023274"/>
    </source>
</evidence>
<feature type="domain" description="RNA-binding S4" evidence="9">
    <location>
        <begin position="53"/>
        <end position="91"/>
    </location>
</feature>
<dbReference type="GO" id="GO:0006412">
    <property type="term" value="P:translation"/>
    <property type="evidence" value="ECO:0007669"/>
    <property type="project" value="UniProtKB-UniRule"/>
</dbReference>
<dbReference type="AlphaFoldDB" id="A0A2R6AK88"/>
<evidence type="ECO:0000256" key="7">
    <source>
        <dbReference type="HAMAP-Rule" id="MF_00485"/>
    </source>
</evidence>
<dbReference type="PIRSF" id="PIRSF002116">
    <property type="entry name" value="Ribosomal_S4"/>
    <property type="match status" value="1"/>
</dbReference>
<keyword evidence="3 7" id="KW-0694">RNA-binding</keyword>
<comment type="caution">
    <text evidence="11">The sequence shown here is derived from an EMBL/GenBank/DDBJ whole genome shotgun (WGS) entry which is preliminary data.</text>
</comment>